<evidence type="ECO:0000313" key="2">
    <source>
        <dbReference type="Proteomes" id="UP000266313"/>
    </source>
</evidence>
<accession>A0A286T7U5</accession>
<reference evidence="1 2" key="1">
    <citation type="submission" date="2016-12" db="EMBL/GenBank/DDBJ databases">
        <title>Genome sequencing of Methylocaldum marinum.</title>
        <authorList>
            <person name="Takeuchi M."/>
            <person name="Kamagata Y."/>
            <person name="Hiraoka S."/>
            <person name="Oshima K."/>
            <person name="Hattori M."/>
            <person name="Iwasaki W."/>
        </authorList>
    </citation>
    <scope>NUCLEOTIDE SEQUENCE [LARGE SCALE GENOMIC DNA]</scope>
    <source>
        <strain evidence="1 2">S8</strain>
    </source>
</reference>
<dbReference type="Pfam" id="PF18845">
    <property type="entry name" value="baeRF_family3"/>
    <property type="match status" value="1"/>
</dbReference>
<organism evidence="1 2">
    <name type="scientific">Methylocaldum marinum</name>
    <dbReference type="NCBI Taxonomy" id="1432792"/>
    <lineage>
        <taxon>Bacteria</taxon>
        <taxon>Pseudomonadati</taxon>
        <taxon>Pseudomonadota</taxon>
        <taxon>Gammaproteobacteria</taxon>
        <taxon>Methylococcales</taxon>
        <taxon>Methylococcaceae</taxon>
        <taxon>Methylocaldum</taxon>
    </lineage>
</organism>
<dbReference type="KEGG" id="mmai:sS8_0060"/>
<proteinExistence type="predicted"/>
<sequence>MDSSAHDYPAGLFFDVQETPCLSLYEPTHRSHPDNQQDPIRFRNLVKALEDSLRRTYPEEKIRALIEPFRNLAADRGFWNHTLDGLAVLAAPGLFLAYRLQRPVPELAVVADSFHTKPLLRILQSADRYQVLGLSRKEIKLFEGNRDALDEIELADEVPRTITEALGEELTEPHLTVSTYGSGPAGPAMHHGQGGRKDEVDLDAERFFRAVDRAVLEHHSRPSGLPLVLAALPEHHHLFRRVSHNPFLLEEGIDVHPDTVSADELRERAWRAVEPYYLERLDALVEAFGAAKAKGFGADDPAQVAEAAVAGRVTTLLIDAGCEIPGRIDSTTGQVALDDLDHPEVDDLLDDLAEWVMRTGGQVVVVPSERMPTETGVAAIYRY</sequence>
<protein>
    <submittedName>
        <fullName evidence="1">Uncharacterized protein</fullName>
    </submittedName>
</protein>
<dbReference type="Proteomes" id="UP000266313">
    <property type="component" value="Chromosome"/>
</dbReference>
<evidence type="ECO:0000313" key="1">
    <source>
        <dbReference type="EMBL" id="BBA32030.1"/>
    </source>
</evidence>
<dbReference type="OrthoDB" id="4393931at2"/>
<name>A0A286T7U5_9GAMM</name>
<dbReference type="RefSeq" id="WP_119627893.1">
    <property type="nucleotide sequence ID" value="NZ_AP017928.1"/>
</dbReference>
<keyword evidence="2" id="KW-1185">Reference proteome</keyword>
<gene>
    <name evidence="1" type="ORF">sS8_0060</name>
</gene>
<dbReference type="AlphaFoldDB" id="A0A286T7U5"/>
<dbReference type="EMBL" id="AP017928">
    <property type="protein sequence ID" value="BBA32030.1"/>
    <property type="molecule type" value="Genomic_DNA"/>
</dbReference>
<dbReference type="InterPro" id="IPR041289">
    <property type="entry name" value="Bact_RF_family3"/>
</dbReference>